<name>A0A5N5V537_MYCPH</name>
<reference evidence="2 3" key="1">
    <citation type="submission" date="2012-10" db="EMBL/GenBank/DDBJ databases">
        <title>The draft sequence of the Mycobacterium pheli genome.</title>
        <authorList>
            <person name="Pettersson B.M.F."/>
            <person name="Das S."/>
            <person name="Dasgupta S."/>
            <person name="Bhattacharya A."/>
            <person name="Kirsebom L.A."/>
        </authorList>
    </citation>
    <scope>NUCLEOTIDE SEQUENCE [LARGE SCALE GENOMIC DNA]</scope>
    <source>
        <strain evidence="2 3">CCUG 21000</strain>
    </source>
</reference>
<dbReference type="AlphaFoldDB" id="A0A5N5V537"/>
<feature type="compositionally biased region" description="Low complexity" evidence="1">
    <location>
        <begin position="10"/>
        <end position="33"/>
    </location>
</feature>
<protein>
    <submittedName>
        <fullName evidence="2">Peptidase</fullName>
    </submittedName>
</protein>
<sequence length="251" mass="26295">MLLLDRADTPRTPTEAAPAAPAALTGPITAPAAGSREQPFGDGRTAVLIGLGGAHSEDLLARIAADLDDAADAVTAFWGPDWPRRVTVVAAGTDAQFAAVGGGDTHTAATTTDERIMFAPGAARISASALRIVLRHELFHYAARTATATDAPRWLTEGVADFVARPDGPAPGVDAARLPSDADLTGPDRAAAYDRAWWFARFVAERYGADALRRLYTTACGPGHPDVATAVRATLATELSDVLAEWQRWTG</sequence>
<feature type="region of interest" description="Disordered" evidence="1">
    <location>
        <begin position="1"/>
        <end position="39"/>
    </location>
</feature>
<evidence type="ECO:0000313" key="3">
    <source>
        <dbReference type="Proteomes" id="UP000325690"/>
    </source>
</evidence>
<evidence type="ECO:0000256" key="1">
    <source>
        <dbReference type="SAM" id="MobiDB-lite"/>
    </source>
</evidence>
<accession>A0A5N5V537</accession>
<comment type="caution">
    <text evidence="2">The sequence shown here is derived from an EMBL/GenBank/DDBJ whole genome shotgun (WGS) entry which is preliminary data.</text>
</comment>
<gene>
    <name evidence="2" type="ORF">MPHL21000_09045</name>
</gene>
<proteinExistence type="predicted"/>
<evidence type="ECO:0000313" key="2">
    <source>
        <dbReference type="EMBL" id="KAB7757032.1"/>
    </source>
</evidence>
<dbReference type="EMBL" id="ANBP01000010">
    <property type="protein sequence ID" value="KAB7757032.1"/>
    <property type="molecule type" value="Genomic_DNA"/>
</dbReference>
<keyword evidence="3" id="KW-1185">Reference proteome</keyword>
<dbReference type="Proteomes" id="UP000325690">
    <property type="component" value="Unassembled WGS sequence"/>
</dbReference>
<organism evidence="2 3">
    <name type="scientific">Mycolicibacterium phlei DSM 43239 = CCUG 21000</name>
    <dbReference type="NCBI Taxonomy" id="1226750"/>
    <lineage>
        <taxon>Bacteria</taxon>
        <taxon>Bacillati</taxon>
        <taxon>Actinomycetota</taxon>
        <taxon>Actinomycetes</taxon>
        <taxon>Mycobacteriales</taxon>
        <taxon>Mycobacteriaceae</taxon>
        <taxon>Mycolicibacterium</taxon>
    </lineage>
</organism>